<dbReference type="SUPFAM" id="SSF51445">
    <property type="entry name" value="(Trans)glycosidases"/>
    <property type="match status" value="1"/>
</dbReference>
<protein>
    <recommendedName>
        <fullName evidence="2">chitinase</fullName>
        <ecNumber evidence="2">3.2.1.14</ecNumber>
    </recommendedName>
</protein>
<dbReference type="Gene3D" id="3.10.350.10">
    <property type="entry name" value="LysM domain"/>
    <property type="match status" value="2"/>
</dbReference>
<dbReference type="EMBL" id="JBFXLS010000199">
    <property type="protein sequence ID" value="KAL2812126.1"/>
    <property type="molecule type" value="Genomic_DNA"/>
</dbReference>
<dbReference type="InterPro" id="IPR011583">
    <property type="entry name" value="Chitinase_II/V-like_cat"/>
</dbReference>
<keyword evidence="14" id="KW-1185">Reference proteome</keyword>
<keyword evidence="4 10" id="KW-0378">Hydrolase</keyword>
<dbReference type="SMART" id="SM00636">
    <property type="entry name" value="Glyco_18"/>
    <property type="match status" value="1"/>
</dbReference>
<keyword evidence="9" id="KW-0624">Polysaccharide degradation</keyword>
<evidence type="ECO:0000313" key="14">
    <source>
        <dbReference type="Proteomes" id="UP001610335"/>
    </source>
</evidence>
<dbReference type="Proteomes" id="UP001610335">
    <property type="component" value="Unassembled WGS sequence"/>
</dbReference>
<evidence type="ECO:0000256" key="9">
    <source>
        <dbReference type="ARBA" id="ARBA00023326"/>
    </source>
</evidence>
<dbReference type="InterPro" id="IPR017853">
    <property type="entry name" value="GH"/>
</dbReference>
<dbReference type="InterPro" id="IPR036779">
    <property type="entry name" value="LysM_dom_sf"/>
</dbReference>
<evidence type="ECO:0000256" key="2">
    <source>
        <dbReference type="ARBA" id="ARBA00012729"/>
    </source>
</evidence>
<proteinExistence type="inferred from homology"/>
<evidence type="ECO:0000256" key="3">
    <source>
        <dbReference type="ARBA" id="ARBA00022669"/>
    </source>
</evidence>
<gene>
    <name evidence="13" type="ORF">BDW59DRAFT_178720</name>
</gene>
<keyword evidence="5" id="KW-0146">Chitin degradation</keyword>
<evidence type="ECO:0000256" key="11">
    <source>
        <dbReference type="RuleBase" id="RU004453"/>
    </source>
</evidence>
<evidence type="ECO:0000256" key="7">
    <source>
        <dbReference type="ARBA" id="ARBA00023277"/>
    </source>
</evidence>
<dbReference type="InterPro" id="IPR001579">
    <property type="entry name" value="Glyco_hydro_18_chit_AS"/>
</dbReference>
<dbReference type="PROSITE" id="PS01095">
    <property type="entry name" value="GH18_1"/>
    <property type="match status" value="1"/>
</dbReference>
<evidence type="ECO:0000256" key="10">
    <source>
        <dbReference type="RuleBase" id="RU000489"/>
    </source>
</evidence>
<keyword evidence="7" id="KW-0119">Carbohydrate metabolism</keyword>
<dbReference type="Pfam" id="PF00704">
    <property type="entry name" value="Glyco_hydro_18"/>
    <property type="match status" value="1"/>
</dbReference>
<dbReference type="EC" id="3.2.1.14" evidence="2"/>
<accession>A0ABR4H9M3</accession>
<dbReference type="InterPro" id="IPR053214">
    <property type="entry name" value="LysM12-like"/>
</dbReference>
<comment type="catalytic activity">
    <reaction evidence="1">
        <text>Random endo-hydrolysis of N-acetyl-beta-D-glucosaminide (1-&gt;4)-beta-linkages in chitin and chitodextrins.</text>
        <dbReference type="EC" id="3.2.1.14"/>
    </reaction>
</comment>
<keyword evidence="3" id="KW-0147">Chitin-binding</keyword>
<sequence length="471" mass="52512">MLFLGDILAAECGISLVDFRNYNPGSTFCDDLKPGQHVCCSSGMMPDFCPQLNPNRTCAAYYVKKGENCLVLGAANSLTNKEIESFNKDTWVWEGCRNMQVYQYICLSLGVLPIPVPIANTSGPGTSLLSLNPCLLNACCVCINKDFYTKSESVTGILGISAPNKNSCISNCGTEIIMGNSPAEYINVGYFEVYNLDYPCLNMKITAMDLMPYIYIYLVFGHWELFLQLSGFKKILLLSSWSFSAEPGTYHIFCDVVKLGNQDIFIMNIVLFVTEHDLDGIDIDWECKLYGSCKTDSKIETAKNTENYHAFFTKLQAAMSLSKSILFCMLALYWYLQGYYKLDKIAALADYIIYMTYDLYGQWDYANKHTNITKTILALSMITKTSILIIKLAITISGCTGPMCTYTSRESGAYPGPCTGTAGYIANAEINAILDRTGTWKDSSGALQLITFYKLYFNKDSQSNIAVYKDT</sequence>
<organism evidence="13 14">
    <name type="scientific">Aspergillus cavernicola</name>
    <dbReference type="NCBI Taxonomy" id="176166"/>
    <lineage>
        <taxon>Eukaryota</taxon>
        <taxon>Fungi</taxon>
        <taxon>Dikarya</taxon>
        <taxon>Ascomycota</taxon>
        <taxon>Pezizomycotina</taxon>
        <taxon>Eurotiomycetes</taxon>
        <taxon>Eurotiomycetidae</taxon>
        <taxon>Eurotiales</taxon>
        <taxon>Aspergillaceae</taxon>
        <taxon>Aspergillus</taxon>
        <taxon>Aspergillus subgen. Nidulantes</taxon>
    </lineage>
</organism>
<comment type="caution">
    <text evidence="13">The sequence shown here is derived from an EMBL/GenBank/DDBJ whole genome shotgun (WGS) entry which is preliminary data.</text>
</comment>
<evidence type="ECO:0000259" key="12">
    <source>
        <dbReference type="SMART" id="SM00636"/>
    </source>
</evidence>
<dbReference type="Gene3D" id="3.20.20.80">
    <property type="entry name" value="Glycosidases"/>
    <property type="match status" value="1"/>
</dbReference>
<evidence type="ECO:0000256" key="1">
    <source>
        <dbReference type="ARBA" id="ARBA00000822"/>
    </source>
</evidence>
<reference evidence="13 14" key="1">
    <citation type="submission" date="2024-07" db="EMBL/GenBank/DDBJ databases">
        <title>Section-level genome sequencing and comparative genomics of Aspergillus sections Usti and Cavernicolus.</title>
        <authorList>
            <consortium name="Lawrence Berkeley National Laboratory"/>
            <person name="Nybo J.L."/>
            <person name="Vesth T.C."/>
            <person name="Theobald S."/>
            <person name="Frisvad J.C."/>
            <person name="Larsen T.O."/>
            <person name="Kjaerboelling I."/>
            <person name="Rothschild-Mancinelli K."/>
            <person name="Lyhne E.K."/>
            <person name="Kogle M.E."/>
            <person name="Barry K."/>
            <person name="Clum A."/>
            <person name="Na H."/>
            <person name="Ledsgaard L."/>
            <person name="Lin J."/>
            <person name="Lipzen A."/>
            <person name="Kuo A."/>
            <person name="Riley R."/>
            <person name="Mondo S."/>
            <person name="LaButti K."/>
            <person name="Haridas S."/>
            <person name="Pangalinan J."/>
            <person name="Salamov A.A."/>
            <person name="Simmons B.A."/>
            <person name="Magnuson J.K."/>
            <person name="Chen J."/>
            <person name="Drula E."/>
            <person name="Henrissat B."/>
            <person name="Wiebenga A."/>
            <person name="Lubbers R.J."/>
            <person name="Gomes A.C."/>
            <person name="Makela M.R."/>
            <person name="Stajich J."/>
            <person name="Grigoriev I.V."/>
            <person name="Mortensen U.H."/>
            <person name="De vries R.P."/>
            <person name="Baker S.E."/>
            <person name="Andersen M.R."/>
        </authorList>
    </citation>
    <scope>NUCLEOTIDE SEQUENCE [LARGE SCALE GENOMIC DNA]</scope>
    <source>
        <strain evidence="13 14">CBS 600.67</strain>
    </source>
</reference>
<dbReference type="PANTHER" id="PTHR47700">
    <property type="entry name" value="V CHITINASE, PUTATIVE (AFU_ORTHOLOGUE AFUA_6G13720)-RELATED"/>
    <property type="match status" value="1"/>
</dbReference>
<comment type="similarity">
    <text evidence="11">Belongs to the glycosyl hydrolase 18 family.</text>
</comment>
<name>A0ABR4H9M3_9EURO</name>
<dbReference type="InterPro" id="IPR001223">
    <property type="entry name" value="Glyco_hydro18_cat"/>
</dbReference>
<evidence type="ECO:0000256" key="8">
    <source>
        <dbReference type="ARBA" id="ARBA00023295"/>
    </source>
</evidence>
<keyword evidence="8 10" id="KW-0326">Glycosidase</keyword>
<dbReference type="GO" id="GO:0016787">
    <property type="term" value="F:hydrolase activity"/>
    <property type="evidence" value="ECO:0007669"/>
    <property type="project" value="UniProtKB-KW"/>
</dbReference>
<feature type="domain" description="Chitinase II/V-like catalytic" evidence="12">
    <location>
        <begin position="185"/>
        <end position="470"/>
    </location>
</feature>
<keyword evidence="6" id="KW-0843">Virulence</keyword>
<evidence type="ECO:0000313" key="13">
    <source>
        <dbReference type="EMBL" id="KAL2812126.1"/>
    </source>
</evidence>
<evidence type="ECO:0000256" key="6">
    <source>
        <dbReference type="ARBA" id="ARBA00023026"/>
    </source>
</evidence>
<evidence type="ECO:0000256" key="5">
    <source>
        <dbReference type="ARBA" id="ARBA00023024"/>
    </source>
</evidence>
<evidence type="ECO:0000256" key="4">
    <source>
        <dbReference type="ARBA" id="ARBA00022801"/>
    </source>
</evidence>
<dbReference type="PANTHER" id="PTHR47700:SF2">
    <property type="entry name" value="CHITINASE"/>
    <property type="match status" value="1"/>
</dbReference>